<gene>
    <name evidence="2" type="ORF">PGT21_004172</name>
</gene>
<feature type="region of interest" description="Disordered" evidence="1">
    <location>
        <begin position="181"/>
        <end position="222"/>
    </location>
</feature>
<name>A0A5B0Q4S5_PUCGR</name>
<dbReference type="Proteomes" id="UP000324748">
    <property type="component" value="Unassembled WGS sequence"/>
</dbReference>
<dbReference type="EMBL" id="VSWC01000028">
    <property type="protein sequence ID" value="KAA1108216.1"/>
    <property type="molecule type" value="Genomic_DNA"/>
</dbReference>
<proteinExistence type="predicted"/>
<dbReference type="AlphaFoldDB" id="A0A5B0Q4S5"/>
<evidence type="ECO:0000256" key="1">
    <source>
        <dbReference type="SAM" id="MobiDB-lite"/>
    </source>
</evidence>
<evidence type="ECO:0000313" key="2">
    <source>
        <dbReference type="EMBL" id="KAA1108216.1"/>
    </source>
</evidence>
<evidence type="ECO:0000313" key="3">
    <source>
        <dbReference type="Proteomes" id="UP000324748"/>
    </source>
</evidence>
<reference evidence="2 3" key="1">
    <citation type="submission" date="2019-05" db="EMBL/GenBank/DDBJ databases">
        <title>Emergence of the Ug99 lineage of the wheat stem rust pathogen through somatic hybridization.</title>
        <authorList>
            <person name="Li F."/>
            <person name="Upadhyaya N.M."/>
            <person name="Sperschneider J."/>
            <person name="Matny O."/>
            <person name="Nguyen-Phuc H."/>
            <person name="Mago R."/>
            <person name="Raley C."/>
            <person name="Miller M.E."/>
            <person name="Silverstein K.A.T."/>
            <person name="Henningsen E."/>
            <person name="Hirsch C.D."/>
            <person name="Visser B."/>
            <person name="Pretorius Z.A."/>
            <person name="Steffenson B.J."/>
            <person name="Schwessinger B."/>
            <person name="Dodds P.N."/>
            <person name="Figueroa M."/>
        </authorList>
    </citation>
    <scope>NUCLEOTIDE SEQUENCE [LARGE SCALE GENOMIC DNA]</scope>
    <source>
        <strain evidence="2">21-0</strain>
    </source>
</reference>
<protein>
    <submittedName>
        <fullName evidence="2">Uncharacterized protein</fullName>
    </submittedName>
</protein>
<organism evidence="2 3">
    <name type="scientific">Puccinia graminis f. sp. tritici</name>
    <dbReference type="NCBI Taxonomy" id="56615"/>
    <lineage>
        <taxon>Eukaryota</taxon>
        <taxon>Fungi</taxon>
        <taxon>Dikarya</taxon>
        <taxon>Basidiomycota</taxon>
        <taxon>Pucciniomycotina</taxon>
        <taxon>Pucciniomycetes</taxon>
        <taxon>Pucciniales</taxon>
        <taxon>Pucciniaceae</taxon>
        <taxon>Puccinia</taxon>
    </lineage>
</organism>
<accession>A0A5B0Q4S5</accession>
<keyword evidence="3" id="KW-1185">Reference proteome</keyword>
<sequence>MFLNFNPLAKPAMWSFVYVIPLARSSPMLPDSADSRVFGTGIDTIQRVFENDHYKLLPSGGLISREHPLADKPFSHQSDFSGIEAHRMKLNGHISYQEALNSESTLAQNRRKRKKADQNYDSVTSSRAYLHPKDLATGATQNEMYVSPGPEAIKPIKLFGVFLSHVKKQYHDIDESDCLNNMNDSAKQKNHYGAQHQEEPSLEEIQNGEPKSRRNELSSPGDMLECKEKDHLLDEFFDDDFLSGFTQMFQRKTLEISRATNRKSTSEHSSIRGLPVKIMHHEGQDLHLISVLKNQKDGIGIEKIKSFQTPRKLSYIFKNLIKWLIFINTSVLINFNPKERVFEQEYKSHNKIVSWLFDESFQPSTGFPVCGFIECIDDLGKGSEFGPIQLILIDHLSQETIRLHESMMTSLKLIKFYYEKFEPTIWNWLIALDGNSSLDSSLKTLVKKNNPIRSQNPPSFIKIFWIFSHSSTSKIPKEFQTIEK</sequence>
<comment type="caution">
    <text evidence="2">The sequence shown here is derived from an EMBL/GenBank/DDBJ whole genome shotgun (WGS) entry which is preliminary data.</text>
</comment>